<evidence type="ECO:0000313" key="2">
    <source>
        <dbReference type="EMBL" id="ROW13108.1"/>
    </source>
</evidence>
<sequence>MEPTQELPLSSGGTALDDFDHHTIFEQLINVEKTHQLIHEATGREIQRAPDGDLSTTGPRADVEPARAQPHGPIATDQFSKLTTGLSKLEEVRLALRKAFSARARPLIRNLNIMDLPDELLRQIFALVRSTPTVDNRYYYHWDSFYSDYEKHSSDFKSIENARLSCRRFCDTSSHLLLNRIDVHLNLSSLAHLDEVSRHPTISKGIRSLRVIAKYYGSAIADDISLFASKCIPLFRSRQSIWYPRVDFDSKEQAVQLMDKARDFAAAWASFVDTHQEPTDEKGRLAMEALRQGHARYRQLHREQEHLVEDGALFQAISAAAARMPKMDRLLITDDDYMYPPLRKREQIHAWKEMLDTPGLWVTEETVVPAIWQDEQLGNGHPPTSLLYELPFAFHRAGTSLTHFKIKLSPPLRFHLDLDKEQNSELKSAMGNLRDFSLMCYHTCPRRDLQDTTNAMDFLAICMDSQKAERLHCSFSGIGKDRDDWEVIVSTLSRLRWSSPGLRYLSLCELDIHLHELLKVIDRLKPKITLHLYRIDLLSGTWTEALDAIRLKCAGNLDSRISRISGVDIRFLAREVWTYEEWEDMIDLPYDDYDIDQANEVTRYITGLRPDNPLRAGGSKVTTE</sequence>
<dbReference type="InParanoid" id="A0A423XAZ0"/>
<proteinExistence type="predicted"/>
<dbReference type="EMBL" id="LKEB01000022">
    <property type="protein sequence ID" value="ROW13108.1"/>
    <property type="molecule type" value="Genomic_DNA"/>
</dbReference>
<dbReference type="OrthoDB" id="5244665at2759"/>
<dbReference type="Proteomes" id="UP000285146">
    <property type="component" value="Unassembled WGS sequence"/>
</dbReference>
<keyword evidence="3" id="KW-1185">Reference proteome</keyword>
<comment type="caution">
    <text evidence="2">The sequence shown here is derived from an EMBL/GenBank/DDBJ whole genome shotgun (WGS) entry which is preliminary data.</text>
</comment>
<evidence type="ECO:0000256" key="1">
    <source>
        <dbReference type="SAM" id="MobiDB-lite"/>
    </source>
</evidence>
<dbReference type="STRING" id="1230097.A0A423XAZ0"/>
<name>A0A423XAZ0_9PEZI</name>
<protein>
    <submittedName>
        <fullName evidence="2">Uncharacterized protein</fullName>
    </submittedName>
</protein>
<dbReference type="AlphaFoldDB" id="A0A423XAZ0"/>
<accession>A0A423XAZ0</accession>
<gene>
    <name evidence="2" type="ORF">VPNG_06019</name>
</gene>
<evidence type="ECO:0000313" key="3">
    <source>
        <dbReference type="Proteomes" id="UP000285146"/>
    </source>
</evidence>
<reference evidence="2 3" key="1">
    <citation type="submission" date="2015-09" db="EMBL/GenBank/DDBJ databases">
        <title>Host preference determinants of Valsa canker pathogens revealed by comparative genomics.</title>
        <authorList>
            <person name="Yin Z."/>
            <person name="Huang L."/>
        </authorList>
    </citation>
    <scope>NUCLEOTIDE SEQUENCE [LARGE SCALE GENOMIC DNA]</scope>
    <source>
        <strain evidence="2 3">SXYLt</strain>
    </source>
</reference>
<feature type="region of interest" description="Disordered" evidence="1">
    <location>
        <begin position="43"/>
        <end position="73"/>
    </location>
</feature>
<organism evidence="2 3">
    <name type="scientific">Cytospora leucostoma</name>
    <dbReference type="NCBI Taxonomy" id="1230097"/>
    <lineage>
        <taxon>Eukaryota</taxon>
        <taxon>Fungi</taxon>
        <taxon>Dikarya</taxon>
        <taxon>Ascomycota</taxon>
        <taxon>Pezizomycotina</taxon>
        <taxon>Sordariomycetes</taxon>
        <taxon>Sordariomycetidae</taxon>
        <taxon>Diaporthales</taxon>
        <taxon>Cytosporaceae</taxon>
        <taxon>Cytospora</taxon>
    </lineage>
</organism>